<dbReference type="EMBL" id="CM047899">
    <property type="protein sequence ID" value="KAJ0101194.1"/>
    <property type="molecule type" value="Genomic_DNA"/>
</dbReference>
<organism evidence="1 2">
    <name type="scientific">Pistacia atlantica</name>
    <dbReference type="NCBI Taxonomy" id="434234"/>
    <lineage>
        <taxon>Eukaryota</taxon>
        <taxon>Viridiplantae</taxon>
        <taxon>Streptophyta</taxon>
        <taxon>Embryophyta</taxon>
        <taxon>Tracheophyta</taxon>
        <taxon>Spermatophyta</taxon>
        <taxon>Magnoliopsida</taxon>
        <taxon>eudicotyledons</taxon>
        <taxon>Gunneridae</taxon>
        <taxon>Pentapetalae</taxon>
        <taxon>rosids</taxon>
        <taxon>malvids</taxon>
        <taxon>Sapindales</taxon>
        <taxon>Anacardiaceae</taxon>
        <taxon>Pistacia</taxon>
    </lineage>
</organism>
<keyword evidence="2" id="KW-1185">Reference proteome</keyword>
<name>A0ACC1BQ28_9ROSI</name>
<sequence length="105" mass="11928">MAESYTKIITKNEDQSGRKNLLSLFTDFRLNFPPFNRETKSDVISLSESETVPVHSKEETDMNKKKDVLKFSDPKPVIPPPLKLEVEDYSNPAAQWLVCSLSPVT</sequence>
<reference evidence="2" key="1">
    <citation type="journal article" date="2023" name="G3 (Bethesda)">
        <title>Genome assembly and association tests identify interacting loci associated with vigor, precocity, and sex in interspecific pistachio rootstocks.</title>
        <authorList>
            <person name="Palmer W."/>
            <person name="Jacygrad E."/>
            <person name="Sagayaradj S."/>
            <person name="Cavanaugh K."/>
            <person name="Han R."/>
            <person name="Bertier L."/>
            <person name="Beede B."/>
            <person name="Kafkas S."/>
            <person name="Golino D."/>
            <person name="Preece J."/>
            <person name="Michelmore R."/>
        </authorList>
    </citation>
    <scope>NUCLEOTIDE SEQUENCE [LARGE SCALE GENOMIC DNA]</scope>
</reference>
<accession>A0ACC1BQ28</accession>
<evidence type="ECO:0000313" key="2">
    <source>
        <dbReference type="Proteomes" id="UP001164250"/>
    </source>
</evidence>
<gene>
    <name evidence="1" type="ORF">Patl1_05965</name>
</gene>
<dbReference type="Proteomes" id="UP001164250">
    <property type="component" value="Chromosome 3"/>
</dbReference>
<protein>
    <submittedName>
        <fullName evidence="1">Uncharacterized protein</fullName>
    </submittedName>
</protein>
<comment type="caution">
    <text evidence="1">The sequence shown here is derived from an EMBL/GenBank/DDBJ whole genome shotgun (WGS) entry which is preliminary data.</text>
</comment>
<evidence type="ECO:0000313" key="1">
    <source>
        <dbReference type="EMBL" id="KAJ0101194.1"/>
    </source>
</evidence>
<proteinExistence type="predicted"/>